<dbReference type="Proteomes" id="UP000664203">
    <property type="component" value="Unassembled WGS sequence"/>
</dbReference>
<gene>
    <name evidence="1" type="ORF">ALECFALPRED_007495</name>
</gene>
<dbReference type="EMBL" id="CAJPDR010000497">
    <property type="protein sequence ID" value="CAF9938064.1"/>
    <property type="molecule type" value="Genomic_DNA"/>
</dbReference>
<name>A0A8H3J0C7_9LECA</name>
<comment type="caution">
    <text evidence="1">The sequence shown here is derived from an EMBL/GenBank/DDBJ whole genome shotgun (WGS) entry which is preliminary data.</text>
</comment>
<proteinExistence type="predicted"/>
<evidence type="ECO:0000313" key="2">
    <source>
        <dbReference type="Proteomes" id="UP000664203"/>
    </source>
</evidence>
<reference evidence="1" key="1">
    <citation type="submission" date="2021-03" db="EMBL/GenBank/DDBJ databases">
        <authorList>
            <person name="Tagirdzhanova G."/>
        </authorList>
    </citation>
    <scope>NUCLEOTIDE SEQUENCE</scope>
</reference>
<dbReference type="AlphaFoldDB" id="A0A8H3J0C7"/>
<evidence type="ECO:0000313" key="1">
    <source>
        <dbReference type="EMBL" id="CAF9938064.1"/>
    </source>
</evidence>
<sequence>MPLTTSLSLSTPLSLLDVSVSPTSHPFVPTQNISTTTTAALTTWPHAPFDIPIPHLDIPTTLSVVDTGSIQSGDDKKWLLAAIDYQQSVYSMEGDQPKKFNIWNDEWRFYMEPGQRPMTMAMAVSVLQLYKGLVEAYGMAPMAFVVRVGEDVRGFYWVTVKGTGAGVDAV</sequence>
<protein>
    <submittedName>
        <fullName evidence="1">Uncharacterized protein</fullName>
    </submittedName>
</protein>
<keyword evidence="2" id="KW-1185">Reference proteome</keyword>
<organism evidence="1 2">
    <name type="scientific">Alectoria fallacina</name>
    <dbReference type="NCBI Taxonomy" id="1903189"/>
    <lineage>
        <taxon>Eukaryota</taxon>
        <taxon>Fungi</taxon>
        <taxon>Dikarya</taxon>
        <taxon>Ascomycota</taxon>
        <taxon>Pezizomycotina</taxon>
        <taxon>Lecanoromycetes</taxon>
        <taxon>OSLEUM clade</taxon>
        <taxon>Lecanoromycetidae</taxon>
        <taxon>Lecanorales</taxon>
        <taxon>Lecanorineae</taxon>
        <taxon>Parmeliaceae</taxon>
        <taxon>Alectoria</taxon>
    </lineage>
</organism>
<accession>A0A8H3J0C7</accession>